<dbReference type="InterPro" id="IPR021765">
    <property type="entry name" value="UstYa-like"/>
</dbReference>
<evidence type="ECO:0000313" key="3">
    <source>
        <dbReference type="EMBL" id="KDR77533.1"/>
    </source>
</evidence>
<comment type="similarity">
    <text evidence="2">Belongs to the ustYa family.</text>
</comment>
<dbReference type="STRING" id="685588.A0A067TEZ0"/>
<dbReference type="PANTHER" id="PTHR33365:SF4">
    <property type="entry name" value="CYCLOCHLOROTINE BIOSYNTHESIS PROTEIN O"/>
    <property type="match status" value="1"/>
</dbReference>
<evidence type="ECO:0000256" key="1">
    <source>
        <dbReference type="ARBA" id="ARBA00004685"/>
    </source>
</evidence>
<evidence type="ECO:0000313" key="4">
    <source>
        <dbReference type="Proteomes" id="UP000027222"/>
    </source>
</evidence>
<sequence length="154" mass="17785">MTVAGMRLTLAQLLAVGKEDSPSKVKFTEEDGGGYLATLEFPHQLHCLDLLRKYTYHEYYEKSDPYFQERPEIFRAHLDHCVEILRQNLMCSADVGMITFEWVSGHDDPYPDFNTKHRCRVFEKLLAWAADNAVQVRQGRVSRLGNEIDLPEPP</sequence>
<keyword evidence="4" id="KW-1185">Reference proteome</keyword>
<dbReference type="EMBL" id="KL142376">
    <property type="protein sequence ID" value="KDR77533.1"/>
    <property type="molecule type" value="Genomic_DNA"/>
</dbReference>
<protein>
    <submittedName>
        <fullName evidence="3">Uncharacterized protein</fullName>
    </submittedName>
</protein>
<reference evidence="4" key="1">
    <citation type="journal article" date="2014" name="Proc. Natl. Acad. Sci. U.S.A.">
        <title>Extensive sampling of basidiomycete genomes demonstrates inadequacy of the white-rot/brown-rot paradigm for wood decay fungi.</title>
        <authorList>
            <person name="Riley R."/>
            <person name="Salamov A.A."/>
            <person name="Brown D.W."/>
            <person name="Nagy L.G."/>
            <person name="Floudas D."/>
            <person name="Held B.W."/>
            <person name="Levasseur A."/>
            <person name="Lombard V."/>
            <person name="Morin E."/>
            <person name="Otillar R."/>
            <person name="Lindquist E.A."/>
            <person name="Sun H."/>
            <person name="LaButti K.M."/>
            <person name="Schmutz J."/>
            <person name="Jabbour D."/>
            <person name="Luo H."/>
            <person name="Baker S.E."/>
            <person name="Pisabarro A.G."/>
            <person name="Walton J.D."/>
            <person name="Blanchette R.A."/>
            <person name="Henrissat B."/>
            <person name="Martin F."/>
            <person name="Cullen D."/>
            <person name="Hibbett D.S."/>
            <person name="Grigoriev I.V."/>
        </authorList>
    </citation>
    <scope>NUCLEOTIDE SEQUENCE [LARGE SCALE GENOMIC DNA]</scope>
    <source>
        <strain evidence="4">CBS 339.88</strain>
    </source>
</reference>
<gene>
    <name evidence="3" type="ORF">GALMADRAFT_209863</name>
</gene>
<dbReference type="PANTHER" id="PTHR33365">
    <property type="entry name" value="YALI0B05434P"/>
    <property type="match status" value="1"/>
</dbReference>
<dbReference type="Pfam" id="PF11807">
    <property type="entry name" value="UstYa"/>
    <property type="match status" value="1"/>
</dbReference>
<dbReference type="Proteomes" id="UP000027222">
    <property type="component" value="Unassembled WGS sequence"/>
</dbReference>
<accession>A0A067TEZ0</accession>
<dbReference type="HOGENOM" id="CLU_042941_6_0_1"/>
<name>A0A067TEZ0_GALM3</name>
<evidence type="ECO:0000256" key="2">
    <source>
        <dbReference type="ARBA" id="ARBA00035112"/>
    </source>
</evidence>
<comment type="pathway">
    <text evidence="1">Mycotoxin biosynthesis.</text>
</comment>
<proteinExistence type="inferred from homology"/>
<dbReference type="GO" id="GO:0043386">
    <property type="term" value="P:mycotoxin biosynthetic process"/>
    <property type="evidence" value="ECO:0007669"/>
    <property type="project" value="InterPro"/>
</dbReference>
<dbReference type="OrthoDB" id="3687641at2759"/>
<dbReference type="AlphaFoldDB" id="A0A067TEZ0"/>
<organism evidence="3 4">
    <name type="scientific">Galerina marginata (strain CBS 339.88)</name>
    <dbReference type="NCBI Taxonomy" id="685588"/>
    <lineage>
        <taxon>Eukaryota</taxon>
        <taxon>Fungi</taxon>
        <taxon>Dikarya</taxon>
        <taxon>Basidiomycota</taxon>
        <taxon>Agaricomycotina</taxon>
        <taxon>Agaricomycetes</taxon>
        <taxon>Agaricomycetidae</taxon>
        <taxon>Agaricales</taxon>
        <taxon>Agaricineae</taxon>
        <taxon>Strophariaceae</taxon>
        <taxon>Galerina</taxon>
    </lineage>
</organism>